<dbReference type="Proteomes" id="UP000010816">
    <property type="component" value="Chromosome"/>
</dbReference>
<proteinExistence type="predicted"/>
<sequence>MSLMSFPKILPFLFIAALVGACETPSPTTEQNHDLLPVRCIDEADLDACPGDSTGYYYDYRDNSCKPFRYGNCQVKVPFDTRDECIQVCVASGSTGAPDKRTDPVSDPHPAIADSPFAIE</sequence>
<evidence type="ECO:0000259" key="3">
    <source>
        <dbReference type="PROSITE" id="PS50279"/>
    </source>
</evidence>
<protein>
    <submittedName>
        <fullName evidence="4">Kunitz/bovine pancreatic trypsin inhibitor-like protein</fullName>
    </submittedName>
</protein>
<feature type="region of interest" description="Disordered" evidence="1">
    <location>
        <begin position="93"/>
        <end position="120"/>
    </location>
</feature>
<evidence type="ECO:0000256" key="1">
    <source>
        <dbReference type="SAM" id="MobiDB-lite"/>
    </source>
</evidence>
<keyword evidence="2" id="KW-0732">Signal</keyword>
<dbReference type="KEGG" id="tmb:Thimo_3192"/>
<reference evidence="4 5" key="1">
    <citation type="submission" date="2011-09" db="EMBL/GenBank/DDBJ databases">
        <title>Complete sequence of chromosome of Thioflavicoccus mobilis 8321.</title>
        <authorList>
            <consortium name="US DOE Joint Genome Institute"/>
            <person name="Lucas S."/>
            <person name="Han J."/>
            <person name="Lapidus A."/>
            <person name="Cheng J.-F."/>
            <person name="Goodwin L."/>
            <person name="Pitluck S."/>
            <person name="Peters L."/>
            <person name="Ovchinnikova G."/>
            <person name="Lu M."/>
            <person name="Detter J.C."/>
            <person name="Han C."/>
            <person name="Tapia R."/>
            <person name="Land M."/>
            <person name="Hauser L."/>
            <person name="Kyrpides N."/>
            <person name="Ivanova N."/>
            <person name="Pagani I."/>
            <person name="Vogl K."/>
            <person name="Liu Z."/>
            <person name="Imhoff J."/>
            <person name="Thiel V."/>
            <person name="Frigaard N.-U."/>
            <person name="Bryant D."/>
            <person name="Woyke T."/>
        </authorList>
    </citation>
    <scope>NUCLEOTIDE SEQUENCE [LARGE SCALE GENOMIC DNA]</scope>
    <source>
        <strain evidence="4 5">8321</strain>
    </source>
</reference>
<dbReference type="InterPro" id="IPR002223">
    <property type="entry name" value="Kunitz_BPTI"/>
</dbReference>
<evidence type="ECO:0000256" key="2">
    <source>
        <dbReference type="SAM" id="SignalP"/>
    </source>
</evidence>
<dbReference type="Gene3D" id="4.10.410.10">
    <property type="entry name" value="Pancreatic trypsin inhibitor Kunitz domain"/>
    <property type="match status" value="1"/>
</dbReference>
<organism evidence="4 5">
    <name type="scientific">Thioflavicoccus mobilis 8321</name>
    <dbReference type="NCBI Taxonomy" id="765912"/>
    <lineage>
        <taxon>Bacteria</taxon>
        <taxon>Pseudomonadati</taxon>
        <taxon>Pseudomonadota</taxon>
        <taxon>Gammaproteobacteria</taxon>
        <taxon>Chromatiales</taxon>
        <taxon>Chromatiaceae</taxon>
        <taxon>Thioflavicoccus</taxon>
    </lineage>
</organism>
<dbReference type="STRING" id="765912.Thimo_3192"/>
<dbReference type="AlphaFoldDB" id="L0H1D9"/>
<dbReference type="SUPFAM" id="SSF57362">
    <property type="entry name" value="BPTI-like"/>
    <property type="match status" value="1"/>
</dbReference>
<evidence type="ECO:0000313" key="4">
    <source>
        <dbReference type="EMBL" id="AGA91872.1"/>
    </source>
</evidence>
<dbReference type="GO" id="GO:0004867">
    <property type="term" value="F:serine-type endopeptidase inhibitor activity"/>
    <property type="evidence" value="ECO:0007669"/>
    <property type="project" value="InterPro"/>
</dbReference>
<evidence type="ECO:0000313" key="5">
    <source>
        <dbReference type="Proteomes" id="UP000010816"/>
    </source>
</evidence>
<feature type="domain" description="BPTI/Kunitz inhibitor" evidence="3">
    <location>
        <begin position="40"/>
        <end position="89"/>
    </location>
</feature>
<feature type="signal peptide" evidence="2">
    <location>
        <begin position="1"/>
        <end position="21"/>
    </location>
</feature>
<dbReference type="HOGENOM" id="CLU_2048656_0_0_6"/>
<dbReference type="eggNOG" id="ENOG5033D86">
    <property type="taxonomic scope" value="Bacteria"/>
</dbReference>
<feature type="chain" id="PRO_5003943250" evidence="2">
    <location>
        <begin position="22"/>
        <end position="120"/>
    </location>
</feature>
<keyword evidence="5" id="KW-1185">Reference proteome</keyword>
<dbReference type="EMBL" id="CP003051">
    <property type="protein sequence ID" value="AGA91872.1"/>
    <property type="molecule type" value="Genomic_DNA"/>
</dbReference>
<dbReference type="PROSITE" id="PS50279">
    <property type="entry name" value="BPTI_KUNITZ_2"/>
    <property type="match status" value="1"/>
</dbReference>
<accession>L0H1D9</accession>
<name>L0H1D9_9GAMM</name>
<dbReference type="InterPro" id="IPR036880">
    <property type="entry name" value="Kunitz_BPTI_sf"/>
</dbReference>
<dbReference type="Pfam" id="PF00014">
    <property type="entry name" value="Kunitz_BPTI"/>
    <property type="match status" value="1"/>
</dbReference>
<gene>
    <name evidence="4" type="ORF">Thimo_3192</name>
</gene>